<dbReference type="InterPro" id="IPR008250">
    <property type="entry name" value="ATPase_P-typ_transduc_dom_A_sf"/>
</dbReference>
<dbReference type="Gene3D" id="3.40.1110.10">
    <property type="entry name" value="Calcium-transporting ATPase, cytoplasmic domain N"/>
    <property type="match status" value="1"/>
</dbReference>
<feature type="domain" description="Cation-transporting P-type ATPase C-terminal" evidence="27">
    <location>
        <begin position="891"/>
        <end position="1067"/>
    </location>
</feature>
<dbReference type="PROSITE" id="PS00154">
    <property type="entry name" value="ATPASE_E1_E2"/>
    <property type="match status" value="1"/>
</dbReference>
<dbReference type="PANTHER" id="PTHR24093:SF369">
    <property type="entry name" value="CALCIUM-TRANSPORTING ATPASE"/>
    <property type="match status" value="1"/>
</dbReference>
<dbReference type="NCBIfam" id="TIGR01517">
    <property type="entry name" value="ATPase-IIB_Ca"/>
    <property type="match status" value="1"/>
</dbReference>
<dbReference type="Gene3D" id="1.20.5.260">
    <property type="entry name" value="Cytochrome b-c1 complex subunit 9"/>
    <property type="match status" value="1"/>
</dbReference>
<feature type="transmembrane region" description="Helical" evidence="24">
    <location>
        <begin position="1185"/>
        <end position="1207"/>
    </location>
</feature>
<dbReference type="InterPro" id="IPR008027">
    <property type="entry name" value="QCR9"/>
</dbReference>
<dbReference type="Gene3D" id="1.20.1110.10">
    <property type="entry name" value="Calcium-transporting ATPase, transmembrane domain"/>
    <property type="match status" value="1"/>
</dbReference>
<dbReference type="CDD" id="cd02081">
    <property type="entry name" value="P-type_ATPase_Ca_PMCA-like"/>
    <property type="match status" value="1"/>
</dbReference>
<evidence type="ECO:0000256" key="22">
    <source>
        <dbReference type="ARBA" id="ARBA00048694"/>
    </source>
</evidence>
<evidence type="ECO:0000259" key="26">
    <source>
        <dbReference type="Pfam" id="PF00122"/>
    </source>
</evidence>
<dbReference type="InterPro" id="IPR044492">
    <property type="entry name" value="P_typ_ATPase_HD_dom"/>
</dbReference>
<evidence type="ECO:0000259" key="27">
    <source>
        <dbReference type="Pfam" id="PF00689"/>
    </source>
</evidence>
<dbReference type="InterPro" id="IPR036656">
    <property type="entry name" value="QCR9_sf"/>
</dbReference>
<accession>A0A8H4NAZ6</accession>
<dbReference type="SUPFAM" id="SSF81665">
    <property type="entry name" value="Calcium ATPase, transmembrane domain M"/>
    <property type="match status" value="1"/>
</dbReference>
<keyword evidence="19" id="KW-0496">Mitochondrion</keyword>
<evidence type="ECO:0000256" key="19">
    <source>
        <dbReference type="ARBA" id="ARBA00023128"/>
    </source>
</evidence>
<dbReference type="GO" id="GO:0005774">
    <property type="term" value="C:vacuolar membrane"/>
    <property type="evidence" value="ECO:0007669"/>
    <property type="project" value="UniProtKB-SubCell"/>
</dbReference>
<dbReference type="Pfam" id="PF00690">
    <property type="entry name" value="Cation_ATPase_N"/>
    <property type="match status" value="1"/>
</dbReference>
<evidence type="ECO:0000256" key="18">
    <source>
        <dbReference type="ARBA" id="ARBA00023065"/>
    </source>
</evidence>
<evidence type="ECO:0000313" key="30">
    <source>
        <dbReference type="Proteomes" id="UP000605986"/>
    </source>
</evidence>
<evidence type="ECO:0000313" key="29">
    <source>
        <dbReference type="EMBL" id="KAF4421053.1"/>
    </source>
</evidence>
<dbReference type="SFLD" id="SFLDF00027">
    <property type="entry name" value="p-type_atpase"/>
    <property type="match status" value="1"/>
</dbReference>
<dbReference type="GO" id="GO:0046872">
    <property type="term" value="F:metal ion binding"/>
    <property type="evidence" value="ECO:0007669"/>
    <property type="project" value="UniProtKB-KW"/>
</dbReference>
<dbReference type="FunFam" id="1.20.1110.10:FF:000039">
    <property type="entry name" value="Calcium-transporting ATPase"/>
    <property type="match status" value="1"/>
</dbReference>
<feature type="transmembrane region" description="Helical" evidence="24">
    <location>
        <begin position="372"/>
        <end position="390"/>
    </location>
</feature>
<keyword evidence="16" id="KW-0249">Electron transport</keyword>
<dbReference type="GO" id="GO:0006874">
    <property type="term" value="P:intracellular calcium ion homeostasis"/>
    <property type="evidence" value="ECO:0007669"/>
    <property type="project" value="TreeGrafter"/>
</dbReference>
<dbReference type="OrthoDB" id="3352408at2759"/>
<sequence>MEASEPSQDVKAANQGHNHAPTRTTLLDTSDALTPDPGTEDMFRTEQNKFAFSPGQLSKLLNPKSLNAFFALGGIDGIEKGLRTNRSAGLSIDESTLDGEVAFQDVVPKGTPKYGTAGDIIPPSNTEAAIRIPPREDLNPTGVFCDRKKIFRDNRLPEKKSKSLLEIAWTTYNDKVLILLTIAAIVSLALGLYQTFGGEHKKGEPKVEWVEGVAIIVAIVLTRERQFTRLTKKTNDRMVNVIRSGKSQEISINNVMVGDVMHLVTGDIVPVDGIFIQGSAVKCDESSATGESDLLRKTSAADTFNGIQKLNTKDAEKLDPFIISGSKVNEGNGTFLVTAVGVNSSYGRISMALRTEQEDTPLQKKLNILADWIAKVGAGAALLLFIVLFIKFCAQLPNNHGSPSEKGQEFMKIFIVSVTVVVVAVPEGLPLAVTLALSFATVKMLRDNNLVRILKACETMGNATTVCSDKTGTLTQNKMTVVAATLGKTTSFGGTDPPMDKSLKIDQEAIAIPNVPDSEFANGLSQEVKNLLIQSNALNSTAFEGDQDGQKTFIGSKTEAALLTYCRDHLGAGPIQEIRSSADIVQTVPFDSKYKYSAVVIKLANGKYRAYAKGASEILLEKCTKTLENVSQGQPMPIRLTESDRDMINLIITYYAGQTLRTIGSSYRDFESWPPEGAISQDNPGHADFNVVHQDMTLIGVYGIKDPLRPTVISALEDCRRAGVFVRMVTGDNIQTASAIATECGIYCPDEGGIAMEGPDFRRLPPEELKKKVKRLQVLARSSPEDKRILVRTLKDLGETVAVTGDGTNDAPALKMADIGFSMGIAGTEVAKEASSIILLDDNFASIVKGLMWGRAVNDSVKKFLQFQLTVNITAVVLTFVSAVASRTQESVLNAVQLLWVNLIMDTFAALALATDPPSRSVLDRKPERKSAPLITLRMSKMIIGQAICQLAITFVLNFGGKKLLGWYDNSEHDAKQLKTLVFNTFVWLQIFNEINNRRLDNKLNIFEGLHRNVFFIIINLVMIGGQVLIIFVGSDAFEIVRLNGKEWGLSIGLGAISVPWGAAIRLCPDEWIAACLPESLHRRWTSPPVDDPEKSLESDDEFVRPPLRVMSSIRGPRVQQHIGFRERMQPLHPSTEASQSPVADVHHQLSRVIDAQLRSSIKMASFAVDDQATTIQRPPRLMRIYRSLFSTNYLMLATVFTAGFAWEVGFNNVMDKVWDNNNRGRQWKDIRHKFIEGGDEDEE</sequence>
<dbReference type="InterPro" id="IPR036412">
    <property type="entry name" value="HAD-like_sf"/>
</dbReference>
<dbReference type="SFLD" id="SFLDS00003">
    <property type="entry name" value="Haloacid_Dehalogenase"/>
    <property type="match status" value="1"/>
</dbReference>
<evidence type="ECO:0000256" key="14">
    <source>
        <dbReference type="ARBA" id="ARBA00022842"/>
    </source>
</evidence>
<evidence type="ECO:0000256" key="6">
    <source>
        <dbReference type="ARBA" id="ARBA00022568"/>
    </source>
</evidence>
<keyword evidence="11" id="KW-0999">Mitochondrion inner membrane</keyword>
<keyword evidence="30" id="KW-1185">Reference proteome</keyword>
<dbReference type="SUPFAM" id="SSF81660">
    <property type="entry name" value="Metal cation-transporting ATPase, ATP-binding domain N"/>
    <property type="match status" value="1"/>
</dbReference>
<evidence type="ECO:0000256" key="15">
    <source>
        <dbReference type="ARBA" id="ARBA00022967"/>
    </source>
</evidence>
<feature type="transmembrane region" description="Helical" evidence="24">
    <location>
        <begin position="935"/>
        <end position="957"/>
    </location>
</feature>
<dbReference type="InterPro" id="IPR006408">
    <property type="entry name" value="P-type_ATPase_IIB"/>
</dbReference>
<dbReference type="NCBIfam" id="TIGR01494">
    <property type="entry name" value="ATPase_P-type"/>
    <property type="match status" value="2"/>
</dbReference>
<evidence type="ECO:0000256" key="10">
    <source>
        <dbReference type="ARBA" id="ARBA00022741"/>
    </source>
</evidence>
<dbReference type="EMBL" id="JAADJG010001217">
    <property type="protein sequence ID" value="KAF4421053.1"/>
    <property type="molecule type" value="Genomic_DNA"/>
</dbReference>
<dbReference type="Pfam" id="PF00689">
    <property type="entry name" value="Cation_ATPase_C"/>
    <property type="match status" value="1"/>
</dbReference>
<dbReference type="FunFam" id="1.20.5.260:FF:000001">
    <property type="entry name" value="Cytochrome b-c1 complex subunit 9"/>
    <property type="match status" value="1"/>
</dbReference>
<feature type="transmembrane region" description="Helical" evidence="24">
    <location>
        <begin position="410"/>
        <end position="437"/>
    </location>
</feature>
<keyword evidence="15" id="KW-1278">Translocase</keyword>
<name>A0A8H4NAZ6_9HYPO</name>
<feature type="domain" description="Cation-transporting P-type ATPase N-terminal" evidence="28">
    <location>
        <begin position="147"/>
        <end position="187"/>
    </location>
</feature>
<keyword evidence="12 24" id="KW-0106">Calcium</keyword>
<dbReference type="GO" id="GO:0045275">
    <property type="term" value="C:respiratory chain complex III"/>
    <property type="evidence" value="ECO:0007669"/>
    <property type="project" value="InterPro"/>
</dbReference>
<dbReference type="Pfam" id="PF00122">
    <property type="entry name" value="E1-E2_ATPase"/>
    <property type="match status" value="1"/>
</dbReference>
<dbReference type="FunFam" id="2.70.150.10:FF:000028">
    <property type="entry name" value="Calcium-transporting ATPase"/>
    <property type="match status" value="1"/>
</dbReference>
<dbReference type="AlphaFoldDB" id="A0A8H4NAZ6"/>
<keyword evidence="18 24" id="KW-0406">Ion transport</keyword>
<evidence type="ECO:0000256" key="2">
    <source>
        <dbReference type="ARBA" id="ARBA00004434"/>
    </source>
</evidence>
<evidence type="ECO:0000256" key="1">
    <source>
        <dbReference type="ARBA" id="ARBA00004128"/>
    </source>
</evidence>
<protein>
    <recommendedName>
        <fullName evidence="24">Calcium-transporting ATPase</fullName>
        <ecNumber evidence="24">7.2.2.10</ecNumber>
    </recommendedName>
</protein>
<evidence type="ECO:0000256" key="20">
    <source>
        <dbReference type="ARBA" id="ARBA00023136"/>
    </source>
</evidence>
<evidence type="ECO:0000256" key="12">
    <source>
        <dbReference type="ARBA" id="ARBA00022837"/>
    </source>
</evidence>
<gene>
    <name evidence="29" type="ORF">F53441_14371</name>
</gene>
<evidence type="ECO:0000256" key="21">
    <source>
        <dbReference type="ARBA" id="ARBA00038148"/>
    </source>
</evidence>
<comment type="function">
    <text evidence="24">Catalyzes the hydrolysis of ATP coupled with the transport of calcium.</text>
</comment>
<dbReference type="Pfam" id="PF13246">
    <property type="entry name" value="Cation_ATPase"/>
    <property type="match status" value="1"/>
</dbReference>
<dbReference type="InterPro" id="IPR006068">
    <property type="entry name" value="ATPase_P-typ_cation-transptr_C"/>
</dbReference>
<dbReference type="InterPro" id="IPR004014">
    <property type="entry name" value="ATPase_P-typ_cation-transptr_N"/>
</dbReference>
<dbReference type="GO" id="GO:0006122">
    <property type="term" value="P:mitochondrial electron transport, ubiquinol to cytochrome c"/>
    <property type="evidence" value="ECO:0007669"/>
    <property type="project" value="InterPro"/>
</dbReference>
<organism evidence="29 30">
    <name type="scientific">Fusarium austroafricanum</name>
    <dbReference type="NCBI Taxonomy" id="2364996"/>
    <lineage>
        <taxon>Eukaryota</taxon>
        <taxon>Fungi</taxon>
        <taxon>Dikarya</taxon>
        <taxon>Ascomycota</taxon>
        <taxon>Pezizomycotina</taxon>
        <taxon>Sordariomycetes</taxon>
        <taxon>Hypocreomycetidae</taxon>
        <taxon>Hypocreales</taxon>
        <taxon>Nectriaceae</taxon>
        <taxon>Fusarium</taxon>
        <taxon>Fusarium concolor species complex</taxon>
    </lineage>
</organism>
<comment type="catalytic activity">
    <reaction evidence="22 24">
        <text>Ca(2+)(in) + ATP + H2O = Ca(2+)(out) + ADP + phosphate + H(+)</text>
        <dbReference type="Rhea" id="RHEA:18105"/>
        <dbReference type="ChEBI" id="CHEBI:15377"/>
        <dbReference type="ChEBI" id="CHEBI:15378"/>
        <dbReference type="ChEBI" id="CHEBI:29108"/>
        <dbReference type="ChEBI" id="CHEBI:30616"/>
        <dbReference type="ChEBI" id="CHEBI:43474"/>
        <dbReference type="ChEBI" id="CHEBI:456216"/>
        <dbReference type="EC" id="7.2.2.10"/>
    </reaction>
</comment>
<evidence type="ECO:0000256" key="11">
    <source>
        <dbReference type="ARBA" id="ARBA00022792"/>
    </source>
</evidence>
<dbReference type="PRINTS" id="PR00121">
    <property type="entry name" value="NAKATPASE"/>
</dbReference>
<dbReference type="EC" id="7.2.2.10" evidence="24"/>
<dbReference type="Gene3D" id="2.70.150.10">
    <property type="entry name" value="Calcium-transporting ATPase, cytoplasmic transduction domain A"/>
    <property type="match status" value="1"/>
</dbReference>
<comment type="similarity">
    <text evidence="3">Belongs to the UQCR10/QCR9 family.</text>
</comment>
<feature type="domain" description="P-type ATPase A" evidence="26">
    <location>
        <begin position="235"/>
        <end position="351"/>
    </location>
</feature>
<comment type="caution">
    <text evidence="29">The sequence shown here is derived from an EMBL/GenBank/DDBJ whole genome shotgun (WGS) entry which is preliminary data.</text>
</comment>
<feature type="region of interest" description="Disordered" evidence="25">
    <location>
        <begin position="1"/>
        <end position="36"/>
    </location>
</feature>
<keyword evidence="13 24" id="KW-0067">ATP-binding</keyword>
<feature type="transmembrane region" description="Helical" evidence="24">
    <location>
        <begin position="864"/>
        <end position="885"/>
    </location>
</feature>
<feature type="compositionally biased region" description="Polar residues" evidence="25">
    <location>
        <begin position="15"/>
        <end position="32"/>
    </location>
</feature>
<dbReference type="PRINTS" id="PR00119">
    <property type="entry name" value="CATATPASE"/>
</dbReference>
<dbReference type="InterPro" id="IPR023298">
    <property type="entry name" value="ATPase_P-typ_TM_dom_sf"/>
</dbReference>
<dbReference type="SUPFAM" id="SSF56784">
    <property type="entry name" value="HAD-like"/>
    <property type="match status" value="1"/>
</dbReference>
<evidence type="ECO:0000256" key="4">
    <source>
        <dbReference type="ARBA" id="ARBA00022448"/>
    </source>
</evidence>
<proteinExistence type="inferred from homology"/>
<evidence type="ECO:0000256" key="17">
    <source>
        <dbReference type="ARBA" id="ARBA00022989"/>
    </source>
</evidence>
<comment type="function">
    <text evidence="23">This magnesium-dependent enzyme catalyzes the hydrolysis of ATP coupled with the transport of calcium. Transports the calcium to the vacuole and participates in the control of the cytosolic free calcium.</text>
</comment>
<dbReference type="GO" id="GO:0005388">
    <property type="term" value="F:P-type calcium transporter activity"/>
    <property type="evidence" value="ECO:0007669"/>
    <property type="project" value="UniProtKB-EC"/>
</dbReference>
<dbReference type="Proteomes" id="UP000605986">
    <property type="component" value="Unassembled WGS sequence"/>
</dbReference>
<evidence type="ECO:0000256" key="16">
    <source>
        <dbReference type="ARBA" id="ARBA00022982"/>
    </source>
</evidence>
<evidence type="ECO:0000256" key="3">
    <source>
        <dbReference type="ARBA" id="ARBA00007856"/>
    </source>
</evidence>
<keyword evidence="20 24" id="KW-0472">Membrane</keyword>
<evidence type="ECO:0000256" key="7">
    <source>
        <dbReference type="ARBA" id="ARBA00022660"/>
    </source>
</evidence>
<dbReference type="GO" id="GO:0005743">
    <property type="term" value="C:mitochondrial inner membrane"/>
    <property type="evidence" value="ECO:0007669"/>
    <property type="project" value="UniProtKB-SubCell"/>
</dbReference>
<evidence type="ECO:0000256" key="23">
    <source>
        <dbReference type="ARBA" id="ARBA00059328"/>
    </source>
</evidence>
<keyword evidence="4 24" id="KW-0813">Transport</keyword>
<dbReference type="SUPFAM" id="SSF81514">
    <property type="entry name" value="Subunit X (non-heme 7 kDa protein) of cytochrome bc1 complex (Ubiquinol-cytochrome c reductase)"/>
    <property type="match status" value="1"/>
</dbReference>
<evidence type="ECO:0000256" key="25">
    <source>
        <dbReference type="SAM" id="MobiDB-lite"/>
    </source>
</evidence>
<dbReference type="InterPro" id="IPR023299">
    <property type="entry name" value="ATPase_P-typ_cyto_dom_N"/>
</dbReference>
<evidence type="ECO:0000256" key="13">
    <source>
        <dbReference type="ARBA" id="ARBA00022840"/>
    </source>
</evidence>
<comment type="similarity">
    <text evidence="21 24">Belongs to the cation transport ATPase (P-type) (TC 3.A.3) family.</text>
</comment>
<evidence type="ECO:0000256" key="9">
    <source>
        <dbReference type="ARBA" id="ARBA00022723"/>
    </source>
</evidence>
<feature type="transmembrane region" description="Helical" evidence="24">
    <location>
        <begin position="176"/>
        <end position="195"/>
    </location>
</feature>
<dbReference type="PANTHER" id="PTHR24093">
    <property type="entry name" value="CATION TRANSPORTING ATPASE"/>
    <property type="match status" value="1"/>
</dbReference>
<keyword evidence="14" id="KW-0460">Magnesium</keyword>
<keyword evidence="6 24" id="KW-0109">Calcium transport</keyword>
<evidence type="ECO:0000256" key="8">
    <source>
        <dbReference type="ARBA" id="ARBA00022692"/>
    </source>
</evidence>
<dbReference type="Pfam" id="PF05365">
    <property type="entry name" value="UCR_UQCRX_QCR9"/>
    <property type="match status" value="1"/>
</dbReference>
<dbReference type="GO" id="GO:0005524">
    <property type="term" value="F:ATP binding"/>
    <property type="evidence" value="ECO:0007669"/>
    <property type="project" value="UniProtKB-KW"/>
</dbReference>
<keyword evidence="9" id="KW-0479">Metal-binding</keyword>
<dbReference type="SFLD" id="SFLDG00002">
    <property type="entry name" value="C1.7:_P-type_atpase_like"/>
    <property type="match status" value="1"/>
</dbReference>
<dbReference type="GO" id="GO:0005886">
    <property type="term" value="C:plasma membrane"/>
    <property type="evidence" value="ECO:0007669"/>
    <property type="project" value="TreeGrafter"/>
</dbReference>
<dbReference type="SUPFAM" id="SSF81653">
    <property type="entry name" value="Calcium ATPase, transduction domain A"/>
    <property type="match status" value="1"/>
</dbReference>
<dbReference type="InterPro" id="IPR059000">
    <property type="entry name" value="ATPase_P-type_domA"/>
</dbReference>
<keyword evidence="10 24" id="KW-0547">Nucleotide-binding</keyword>
<dbReference type="InterPro" id="IPR023214">
    <property type="entry name" value="HAD_sf"/>
</dbReference>
<keyword evidence="7" id="KW-0679">Respiratory chain</keyword>
<keyword evidence="5" id="KW-0926">Vacuole</keyword>
<dbReference type="GO" id="GO:0016887">
    <property type="term" value="F:ATP hydrolysis activity"/>
    <property type="evidence" value="ECO:0007669"/>
    <property type="project" value="InterPro"/>
</dbReference>
<comment type="subcellular location">
    <subcellularLocation>
        <location evidence="24">Membrane</location>
        <topology evidence="24">Multi-pass membrane protein</topology>
    </subcellularLocation>
    <subcellularLocation>
        <location evidence="2">Mitochondrion inner membrane</location>
        <topology evidence="2">Single-pass membrane protein</topology>
    </subcellularLocation>
    <subcellularLocation>
        <location evidence="1">Vacuole membrane</location>
        <topology evidence="1">Multi-pass membrane protein</topology>
    </subcellularLocation>
</comment>
<dbReference type="InterPro" id="IPR001757">
    <property type="entry name" value="P_typ_ATPase"/>
</dbReference>
<reference evidence="29" key="1">
    <citation type="submission" date="2020-01" db="EMBL/GenBank/DDBJ databases">
        <title>Identification and distribution of gene clusters putatively required for synthesis of sphingolipid metabolism inhibitors in phylogenetically diverse species of the filamentous fungus Fusarium.</title>
        <authorList>
            <person name="Kim H.-S."/>
            <person name="Busman M."/>
            <person name="Brown D.W."/>
            <person name="Divon H."/>
            <person name="Uhlig S."/>
            <person name="Proctor R.H."/>
        </authorList>
    </citation>
    <scope>NUCLEOTIDE SEQUENCE</scope>
    <source>
        <strain evidence="29">NRRL 53441</strain>
    </source>
</reference>
<dbReference type="InterPro" id="IPR018303">
    <property type="entry name" value="ATPase_P-typ_P_site"/>
</dbReference>
<dbReference type="FunFam" id="3.40.1110.10:FF:000031">
    <property type="entry name" value="Calcium-transporting ATPase"/>
    <property type="match status" value="1"/>
</dbReference>
<feature type="transmembrane region" description="Helical" evidence="24">
    <location>
        <begin position="1014"/>
        <end position="1033"/>
    </location>
</feature>
<evidence type="ECO:0000256" key="24">
    <source>
        <dbReference type="RuleBase" id="RU361146"/>
    </source>
</evidence>
<feature type="transmembrane region" description="Helical" evidence="24">
    <location>
        <begin position="897"/>
        <end position="914"/>
    </location>
</feature>
<keyword evidence="17 24" id="KW-1133">Transmembrane helix</keyword>
<evidence type="ECO:0000256" key="5">
    <source>
        <dbReference type="ARBA" id="ARBA00022554"/>
    </source>
</evidence>
<dbReference type="Gene3D" id="3.40.50.1000">
    <property type="entry name" value="HAD superfamily/HAD-like"/>
    <property type="match status" value="1"/>
</dbReference>
<comment type="caution">
    <text evidence="24">Lacks conserved residue(s) required for the propagation of feature annotation.</text>
</comment>
<evidence type="ECO:0000259" key="28">
    <source>
        <dbReference type="Pfam" id="PF00690"/>
    </source>
</evidence>
<keyword evidence="8 24" id="KW-0812">Transmembrane</keyword>
<dbReference type="FunFam" id="3.40.50.1000:FF:000018">
    <property type="entry name" value="Calcium-transporting ATPase"/>
    <property type="match status" value="1"/>
</dbReference>